<proteinExistence type="predicted"/>
<dbReference type="InParanoid" id="M1DN78"/>
<dbReference type="HOGENOM" id="CLU_1177146_0_0_1"/>
<dbReference type="PaxDb" id="4113-PGSC0003DMT400091699"/>
<name>M1DN78_SOLTU</name>
<dbReference type="Gramene" id="PGSC0003DMT400091699">
    <property type="protein sequence ID" value="PGSC0003DMT400091699"/>
    <property type="gene ID" value="PGSC0003DMG400041270"/>
</dbReference>
<evidence type="ECO:0000256" key="1">
    <source>
        <dbReference type="SAM" id="MobiDB-lite"/>
    </source>
</evidence>
<sequence length="236" mass="26236">MLGLGEKRKKRRKEKKRQDSSRTFKFGCGFRQGFNPTRISPAYSYIQCTDAIWAASSDDADTRGAFSVGTFSTRDPPLTGATLPRPMPLPLSQPLPQPRPFVTGSSTGSLMGAMGLMSLYRVLTICGQKREGERTGSPSNPVSVNDLLAEVCQKLPEDALYSTRKEQVQYQYTKPRCTDRITRLLRQSEPPSPIQSVYRRKVCYLTQFLFSKGWHSVTLGEQNGLLGESPSVFGGL</sequence>
<feature type="region of interest" description="Disordered" evidence="1">
    <location>
        <begin position="1"/>
        <end position="20"/>
    </location>
</feature>
<dbReference type="AlphaFoldDB" id="M1DN78"/>
<dbReference type="Proteomes" id="UP000011115">
    <property type="component" value="Unassembled WGS sequence"/>
</dbReference>
<dbReference type="EnsemblPlants" id="PGSC0003DMT400091699">
    <property type="protein sequence ID" value="PGSC0003DMT400091699"/>
    <property type="gene ID" value="PGSC0003DMG400041270"/>
</dbReference>
<evidence type="ECO:0000313" key="3">
    <source>
        <dbReference type="Proteomes" id="UP000011115"/>
    </source>
</evidence>
<organism evidence="2 3">
    <name type="scientific">Solanum tuberosum</name>
    <name type="common">Potato</name>
    <dbReference type="NCBI Taxonomy" id="4113"/>
    <lineage>
        <taxon>Eukaryota</taxon>
        <taxon>Viridiplantae</taxon>
        <taxon>Streptophyta</taxon>
        <taxon>Embryophyta</taxon>
        <taxon>Tracheophyta</taxon>
        <taxon>Spermatophyta</taxon>
        <taxon>Magnoliopsida</taxon>
        <taxon>eudicotyledons</taxon>
        <taxon>Gunneridae</taxon>
        <taxon>Pentapetalae</taxon>
        <taxon>asterids</taxon>
        <taxon>lamiids</taxon>
        <taxon>Solanales</taxon>
        <taxon>Solanaceae</taxon>
        <taxon>Solanoideae</taxon>
        <taxon>Solaneae</taxon>
        <taxon>Solanum</taxon>
    </lineage>
</organism>
<reference evidence="2" key="2">
    <citation type="submission" date="2015-06" db="UniProtKB">
        <authorList>
            <consortium name="EnsemblPlants"/>
        </authorList>
    </citation>
    <scope>IDENTIFICATION</scope>
    <source>
        <strain evidence="2">DM1-3 516 R44</strain>
    </source>
</reference>
<protein>
    <submittedName>
        <fullName evidence="2">Uncharacterized protein</fullName>
    </submittedName>
</protein>
<reference evidence="3" key="1">
    <citation type="journal article" date="2011" name="Nature">
        <title>Genome sequence and analysis of the tuber crop potato.</title>
        <authorList>
            <consortium name="The Potato Genome Sequencing Consortium"/>
        </authorList>
    </citation>
    <scope>NUCLEOTIDE SEQUENCE [LARGE SCALE GENOMIC DNA]</scope>
    <source>
        <strain evidence="3">cv. DM1-3 516 R44</strain>
    </source>
</reference>
<accession>M1DN78</accession>
<evidence type="ECO:0000313" key="2">
    <source>
        <dbReference type="EnsemblPlants" id="PGSC0003DMT400091699"/>
    </source>
</evidence>
<keyword evidence="3" id="KW-1185">Reference proteome</keyword>